<evidence type="ECO:0000256" key="2">
    <source>
        <dbReference type="ARBA" id="ARBA00022692"/>
    </source>
</evidence>
<name>A0A7R9AFN1_9CRUS</name>
<evidence type="ECO:0000313" key="4">
    <source>
        <dbReference type="EMBL" id="CAD7253209.1"/>
    </source>
</evidence>
<dbReference type="EMBL" id="LR904978">
    <property type="protein sequence ID" value="CAD7253209.1"/>
    <property type="molecule type" value="Genomic_DNA"/>
</dbReference>
<keyword evidence="5" id="KW-1185">Reference proteome</keyword>
<comment type="subcellular location">
    <subcellularLocation>
        <location evidence="1">Membrane</location>
    </subcellularLocation>
</comment>
<accession>A0A7R9AFN1</accession>
<organism evidence="4">
    <name type="scientific">Darwinula stevensoni</name>
    <dbReference type="NCBI Taxonomy" id="69355"/>
    <lineage>
        <taxon>Eukaryota</taxon>
        <taxon>Metazoa</taxon>
        <taxon>Ecdysozoa</taxon>
        <taxon>Arthropoda</taxon>
        <taxon>Crustacea</taxon>
        <taxon>Oligostraca</taxon>
        <taxon>Ostracoda</taxon>
        <taxon>Podocopa</taxon>
        <taxon>Podocopida</taxon>
        <taxon>Darwinulocopina</taxon>
        <taxon>Darwinuloidea</taxon>
        <taxon>Darwinulidae</taxon>
        <taxon>Darwinula</taxon>
    </lineage>
</organism>
<evidence type="ECO:0000256" key="1">
    <source>
        <dbReference type="ARBA" id="ARBA00004370"/>
    </source>
</evidence>
<feature type="non-terminal residue" evidence="4">
    <location>
        <position position="198"/>
    </location>
</feature>
<evidence type="ECO:0000313" key="5">
    <source>
        <dbReference type="Proteomes" id="UP000677054"/>
    </source>
</evidence>
<gene>
    <name evidence="4" type="ORF">DSTB1V02_LOCUS12959</name>
</gene>
<feature type="non-terminal residue" evidence="4">
    <location>
        <position position="1"/>
    </location>
</feature>
<dbReference type="GO" id="GO:0016020">
    <property type="term" value="C:membrane"/>
    <property type="evidence" value="ECO:0007669"/>
    <property type="project" value="UniProtKB-SubCell"/>
</dbReference>
<proteinExistence type="predicted"/>
<dbReference type="EMBL" id="CAJPEV010005461">
    <property type="protein sequence ID" value="CAG0903179.1"/>
    <property type="molecule type" value="Genomic_DNA"/>
</dbReference>
<evidence type="ECO:0000256" key="3">
    <source>
        <dbReference type="ARBA" id="ARBA00023136"/>
    </source>
</evidence>
<dbReference type="SUPFAM" id="SSF103506">
    <property type="entry name" value="Mitochondrial carrier"/>
    <property type="match status" value="1"/>
</dbReference>
<reference evidence="4" key="1">
    <citation type="submission" date="2020-11" db="EMBL/GenBank/DDBJ databases">
        <authorList>
            <person name="Tran Van P."/>
        </authorList>
    </citation>
    <scope>NUCLEOTIDE SEQUENCE</scope>
</reference>
<keyword evidence="2" id="KW-0812">Transmembrane</keyword>
<dbReference type="AlphaFoldDB" id="A0A7R9AFN1"/>
<sequence>SDSDPGPQQAPQDAKDDSLVLAADIDGSEEKLPWPIAYLIHRAYHKFFTRSSSVKGRARWPMRELIRISSSRVGGTMGAIITCPLEVVKTRLQSSVATFQVHQLQLPPVASTGATGSTTCRTFQRRQFSCAPRLLRPEMYAIAHASGCPHPKPNSIGLFRCLKSVLLDLTLAVSYSVKQFSIVRPETAGDKNQGVSLY</sequence>
<dbReference type="InterPro" id="IPR023395">
    <property type="entry name" value="MCP_dom_sf"/>
</dbReference>
<keyword evidence="3" id="KW-0472">Membrane</keyword>
<dbReference type="Gene3D" id="1.50.40.10">
    <property type="entry name" value="Mitochondrial carrier domain"/>
    <property type="match status" value="1"/>
</dbReference>
<dbReference type="OrthoDB" id="269120at2759"/>
<protein>
    <submittedName>
        <fullName evidence="4">Uncharacterized protein</fullName>
    </submittedName>
</protein>
<dbReference type="Proteomes" id="UP000677054">
    <property type="component" value="Unassembled WGS sequence"/>
</dbReference>